<dbReference type="Proteomes" id="UP001164459">
    <property type="component" value="Chromosome"/>
</dbReference>
<dbReference type="PROSITE" id="PS51257">
    <property type="entry name" value="PROKAR_LIPOPROTEIN"/>
    <property type="match status" value="1"/>
</dbReference>
<gene>
    <name evidence="1" type="ORF">O0S08_49225</name>
</gene>
<name>A0ABY7H4F5_9BACT</name>
<reference evidence="1" key="1">
    <citation type="submission" date="2022-11" db="EMBL/GenBank/DDBJ databases">
        <title>Minimal conservation of predation-associated metabolite biosynthetic gene clusters underscores biosynthetic potential of Myxococcota including descriptions for ten novel species: Archangium lansinium sp. nov., Myxococcus landrumus sp. nov., Nannocystis bai.</title>
        <authorList>
            <person name="Ahearne A."/>
            <person name="Stevens C."/>
            <person name="Dowd S."/>
        </authorList>
    </citation>
    <scope>NUCLEOTIDE SEQUENCE</scope>
    <source>
        <strain evidence="1">Fl3</strain>
    </source>
</reference>
<sequence length="358" mass="37649">MRSAPLVVVAALSACGDLPEPQVFGAHVVLAADPGLEACGGTLVHLDEFVARLADAMGVDPPTGDDRFLVYWLAREDFHARSGCPDDVLACAGDSHHSTPVLPLNHELVHNLAATMGSTLPLFAEGFATAFEGLGDSVADDMWPYGDVHDVLGLLTGVQLGRARAYPLAGAFTTFLVQRHGLDAYLRMYAAVGPLETARGVDTIFREEFGASFDDNVAEFAALDVPDCGSPERDAKIVECAAPELEWSGDRFVHHRSIACEQGDVVGPYAGDAALVFHTITVPADGDYLVTVLGDDPNNRVSLQPCTICGGPGVTIPPGQTPFTVALAAGRHSLRLHGPARARTSIGVRIEPAPASAP</sequence>
<evidence type="ECO:0000313" key="1">
    <source>
        <dbReference type="EMBL" id="WAS94168.1"/>
    </source>
</evidence>
<protein>
    <submittedName>
        <fullName evidence="1">Uncharacterized protein</fullName>
    </submittedName>
</protein>
<dbReference type="EMBL" id="CP114040">
    <property type="protein sequence ID" value="WAS94168.1"/>
    <property type="molecule type" value="Genomic_DNA"/>
</dbReference>
<evidence type="ECO:0000313" key="2">
    <source>
        <dbReference type="Proteomes" id="UP001164459"/>
    </source>
</evidence>
<dbReference type="RefSeq" id="WP_269036505.1">
    <property type="nucleotide sequence ID" value="NZ_CP114040.1"/>
</dbReference>
<organism evidence="1 2">
    <name type="scientific">Nannocystis punicea</name>
    <dbReference type="NCBI Taxonomy" id="2995304"/>
    <lineage>
        <taxon>Bacteria</taxon>
        <taxon>Pseudomonadati</taxon>
        <taxon>Myxococcota</taxon>
        <taxon>Polyangia</taxon>
        <taxon>Nannocystales</taxon>
        <taxon>Nannocystaceae</taxon>
        <taxon>Nannocystis</taxon>
    </lineage>
</organism>
<keyword evidence="2" id="KW-1185">Reference proteome</keyword>
<proteinExistence type="predicted"/>
<accession>A0ABY7H4F5</accession>